<dbReference type="EMBL" id="CAWUHC010000218">
    <property type="protein sequence ID" value="CAK7237888.1"/>
    <property type="molecule type" value="Genomic_DNA"/>
</dbReference>
<name>A0ABP0D1H3_9PEZI</name>
<dbReference type="SUPFAM" id="SSF52540">
    <property type="entry name" value="P-loop containing nucleoside triphosphate hydrolases"/>
    <property type="match status" value="1"/>
</dbReference>
<feature type="domain" description="DUF7779" evidence="3">
    <location>
        <begin position="725"/>
        <end position="813"/>
    </location>
</feature>
<evidence type="ECO:0008006" key="6">
    <source>
        <dbReference type="Google" id="ProtNLM"/>
    </source>
</evidence>
<evidence type="ECO:0000313" key="5">
    <source>
        <dbReference type="Proteomes" id="UP001642406"/>
    </source>
</evidence>
<feature type="domain" description="NB-ARC" evidence="2">
    <location>
        <begin position="482"/>
        <end position="635"/>
    </location>
</feature>
<evidence type="ECO:0000259" key="2">
    <source>
        <dbReference type="Pfam" id="PF00931"/>
    </source>
</evidence>
<organism evidence="4 5">
    <name type="scientific">Sporothrix bragantina</name>
    <dbReference type="NCBI Taxonomy" id="671064"/>
    <lineage>
        <taxon>Eukaryota</taxon>
        <taxon>Fungi</taxon>
        <taxon>Dikarya</taxon>
        <taxon>Ascomycota</taxon>
        <taxon>Pezizomycotina</taxon>
        <taxon>Sordariomycetes</taxon>
        <taxon>Sordariomycetidae</taxon>
        <taxon>Ophiostomatales</taxon>
        <taxon>Ophiostomataceae</taxon>
        <taxon>Sporothrix</taxon>
    </lineage>
</organism>
<feature type="region of interest" description="Disordered" evidence="1">
    <location>
        <begin position="366"/>
        <end position="388"/>
    </location>
</feature>
<feature type="compositionally biased region" description="Polar residues" evidence="1">
    <location>
        <begin position="435"/>
        <end position="444"/>
    </location>
</feature>
<dbReference type="Gene3D" id="1.25.40.10">
    <property type="entry name" value="Tetratricopeptide repeat domain"/>
    <property type="match status" value="1"/>
</dbReference>
<dbReference type="PANTHER" id="PTHR47691">
    <property type="entry name" value="REGULATOR-RELATED"/>
    <property type="match status" value="1"/>
</dbReference>
<dbReference type="InterPro" id="IPR011990">
    <property type="entry name" value="TPR-like_helical_dom_sf"/>
</dbReference>
<evidence type="ECO:0000313" key="4">
    <source>
        <dbReference type="EMBL" id="CAK7237888.1"/>
    </source>
</evidence>
<dbReference type="InterPro" id="IPR002182">
    <property type="entry name" value="NB-ARC"/>
</dbReference>
<dbReference type="PANTHER" id="PTHR47691:SF3">
    <property type="entry name" value="HTH-TYPE TRANSCRIPTIONAL REGULATOR RV0890C-RELATED"/>
    <property type="match status" value="1"/>
</dbReference>
<comment type="caution">
    <text evidence="4">The sequence shown here is derived from an EMBL/GenBank/DDBJ whole genome shotgun (WGS) entry which is preliminary data.</text>
</comment>
<dbReference type="Proteomes" id="UP001642406">
    <property type="component" value="Unassembled WGS sequence"/>
</dbReference>
<evidence type="ECO:0000256" key="1">
    <source>
        <dbReference type="SAM" id="MobiDB-lite"/>
    </source>
</evidence>
<feature type="region of interest" description="Disordered" evidence="1">
    <location>
        <begin position="403"/>
        <end position="454"/>
    </location>
</feature>
<accession>A0ABP0D1H3</accession>
<keyword evidence="5" id="KW-1185">Reference proteome</keyword>
<dbReference type="Pfam" id="PF25000">
    <property type="entry name" value="DUF7779"/>
    <property type="match status" value="1"/>
</dbReference>
<evidence type="ECO:0000259" key="3">
    <source>
        <dbReference type="Pfam" id="PF25000"/>
    </source>
</evidence>
<dbReference type="Gene3D" id="3.40.50.300">
    <property type="entry name" value="P-loop containing nucleotide triphosphate hydrolases"/>
    <property type="match status" value="1"/>
</dbReference>
<dbReference type="InterPro" id="IPR027417">
    <property type="entry name" value="P-loop_NTPase"/>
</dbReference>
<gene>
    <name evidence="4" type="ORF">SBRCBS47491_010193</name>
</gene>
<dbReference type="InterPro" id="IPR056681">
    <property type="entry name" value="DUF7779"/>
</dbReference>
<dbReference type="Pfam" id="PF13424">
    <property type="entry name" value="TPR_12"/>
    <property type="match status" value="1"/>
</dbReference>
<reference evidence="4 5" key="1">
    <citation type="submission" date="2024-01" db="EMBL/GenBank/DDBJ databases">
        <authorList>
            <person name="Allen C."/>
            <person name="Tagirdzhanova G."/>
        </authorList>
    </citation>
    <scope>NUCLEOTIDE SEQUENCE [LARGE SCALE GENOMIC DNA]</scope>
</reference>
<feature type="compositionally biased region" description="Basic and acidic residues" evidence="1">
    <location>
        <begin position="417"/>
        <end position="426"/>
    </location>
</feature>
<dbReference type="SUPFAM" id="SSF48452">
    <property type="entry name" value="TPR-like"/>
    <property type="match status" value="1"/>
</dbReference>
<dbReference type="Pfam" id="PF00931">
    <property type="entry name" value="NB-ARC"/>
    <property type="match status" value="1"/>
</dbReference>
<protein>
    <recommendedName>
        <fullName evidence="6">NB-ARC domain-containing protein</fullName>
    </recommendedName>
</protein>
<proteinExistence type="predicted"/>
<sequence>MKSSELLETVADIFDFIEERVENLIMLGPSLDHPYPQDIDAYSSSISNTSDVSDQLDIERAKIEFPSASNILKTRLGRANWKRRIAQMVVQEQIQQDGRIHVPKKSVKKPQRHDVAQDAFNFQKPTLRPERRQPMQKPPMFLPLMSAAASSAAQSDTASIFDMDHSAPRLTRAESATTLATMATFQSKKFQSGGSSMLQHPPAKDTLFPKLPLQLSELAKGKTQLFTCNFCGYDLEAGGKIRTEEDWNQHLLKDLEPYLCTFDKCFSAQETYAQRDEWYRHELESHHHIGRHLEYFALLSVANEDASEEDDSDELFSQSDDAMSERGRKEFVLNTFVTEQFKLHLERGTQPPDLFMDENSRLDLLDDMSDYDGSRDSASRAGGSHGESRQMLIDRMFQTGSSIGSGGQKVAAGRAGKSLEQRDTPTRRMTTSTTNSQKTRQAMQVQAGPPSLASSTEKLPLLRTWSSPRNPDFMGRDKELANLYKILSEPGRVCVVSGEGGMGKTALAVEYTWRFEQSYHYIFWVQAETPVGSSDTFSQIAQQLHLAPDGTDQDTLIRLGREFLEQIVDKRWLMVLDNVERWEDIDVYTPNKTSATQGSILITTRHQSLTAPSRPVNYFRISLQELGIEEGRKLLIFGLPEELRPQEMSLRDPEYKVAGEIADLVGLPLLIVYVSGYIKKFGCTLSEFWEYWNEWRPNARLGGSKSTEATGEVDTTGRDSVIYMALRDLSADEMKLLKIMAFLDSNGIQREVLEWNDPEKPGPGYLKKSRLRVIISKLKSQSIVTERRLGDREIYTVHRLLQSKLLQDMNAERDERDIIFGTAYELIRNRLPRPSLDTPEQAKWNAFKEYLPHVLSLQRAYADPLSIVNVKPFLGLAELFKDGGVLLWQRYIHGDALKLLRSAERVLDQLPQKDDNLRSEINITINLLLQYFGINYRKEIKERSAKILEYRDSVLKQKQPDTVTKQDELFLNDARADYANTLLQFNNYRQAEPIYQECLATYMGIGDLEDSGTAFAIAKLHHHLGYCKMYRRQFDEALELSERAAQIIEKVSDMAMTMRYRFDLACITLQSGRLQEALDLHQGILKARLGFQGRASYFTLQSQYAVAALCHYLGRLDDAEVLMKSALSKAAGRGGKNFWPEAAVARTKYHLSMVMLERIKASDASGESEEDLKKRQEEARKLAIEAKDVLSRMLPYDPDPITGVREEDTLALFDHLQPVFGGRFTGTKLLGYVSKV</sequence>